<proteinExistence type="predicted"/>
<dbReference type="OrthoDB" id="191270at2759"/>
<evidence type="ECO:0000313" key="2">
    <source>
        <dbReference type="EMBL" id="PIO55746.1"/>
    </source>
</evidence>
<dbReference type="SUPFAM" id="SSF51556">
    <property type="entry name" value="Metallo-dependent hydrolases"/>
    <property type="match status" value="1"/>
</dbReference>
<reference evidence="2 3" key="1">
    <citation type="submission" date="2015-09" db="EMBL/GenBank/DDBJ databases">
        <title>Draft genome of the parasitic nematode Teladorsagia circumcincta isolate WARC Sus (inbred).</title>
        <authorList>
            <person name="Mitreva M."/>
        </authorList>
    </citation>
    <scope>NUCLEOTIDE SEQUENCE [LARGE SCALE GENOMIC DNA]</scope>
    <source>
        <strain evidence="2 3">S</strain>
    </source>
</reference>
<dbReference type="Gene3D" id="3.20.20.140">
    <property type="entry name" value="Metal-dependent hydrolases"/>
    <property type="match status" value="1"/>
</dbReference>
<protein>
    <recommendedName>
        <fullName evidence="1">Amidohydrolase-related domain-containing protein</fullName>
    </recommendedName>
</protein>
<gene>
    <name evidence="2" type="ORF">TELCIR_22866</name>
</gene>
<dbReference type="InterPro" id="IPR006680">
    <property type="entry name" value="Amidohydro-rel"/>
</dbReference>
<feature type="domain" description="Amidohydrolase-related" evidence="1">
    <location>
        <begin position="8"/>
        <end position="57"/>
    </location>
</feature>
<dbReference type="AlphaFoldDB" id="A0A2G9TCQ4"/>
<dbReference type="GO" id="GO:0016787">
    <property type="term" value="F:hydrolase activity"/>
    <property type="evidence" value="ECO:0007669"/>
    <property type="project" value="InterPro"/>
</dbReference>
<evidence type="ECO:0000259" key="1">
    <source>
        <dbReference type="Pfam" id="PF04909"/>
    </source>
</evidence>
<dbReference type="Proteomes" id="UP000230423">
    <property type="component" value="Unassembled WGS sequence"/>
</dbReference>
<evidence type="ECO:0000313" key="3">
    <source>
        <dbReference type="Proteomes" id="UP000230423"/>
    </source>
</evidence>
<dbReference type="Pfam" id="PF04909">
    <property type="entry name" value="Amidohydro_2"/>
    <property type="match status" value="1"/>
</dbReference>
<dbReference type="EMBL" id="KZ384397">
    <property type="protein sequence ID" value="PIO55746.1"/>
    <property type="molecule type" value="Genomic_DNA"/>
</dbReference>
<name>A0A2G9TCQ4_TELCI</name>
<dbReference type="InterPro" id="IPR032466">
    <property type="entry name" value="Metal_Hydrolase"/>
</dbReference>
<organism evidence="2 3">
    <name type="scientific">Teladorsagia circumcincta</name>
    <name type="common">Brown stomach worm</name>
    <name type="synonym">Ostertagia circumcincta</name>
    <dbReference type="NCBI Taxonomy" id="45464"/>
    <lineage>
        <taxon>Eukaryota</taxon>
        <taxon>Metazoa</taxon>
        <taxon>Ecdysozoa</taxon>
        <taxon>Nematoda</taxon>
        <taxon>Chromadorea</taxon>
        <taxon>Rhabditida</taxon>
        <taxon>Rhabditina</taxon>
        <taxon>Rhabditomorpha</taxon>
        <taxon>Strongyloidea</taxon>
        <taxon>Trichostrongylidae</taxon>
        <taxon>Teladorsagia</taxon>
    </lineage>
</organism>
<accession>A0A2G9TCQ4</accession>
<keyword evidence="3" id="KW-1185">Reference proteome</keyword>
<sequence length="67" mass="7576">MKNCAISHFQDKIVLGTDYPFPLGELEVGKVVEEYDGFSDSDKNQLLWGNAIKMLRLDENSLCTQLP</sequence>
<dbReference type="UniPathway" id="UPA00270"/>